<accession>A0AB39BWP7</accession>
<dbReference type="RefSeq" id="WP_368505044.1">
    <property type="nucleotide sequence ID" value="NZ_CP162551.1"/>
</dbReference>
<dbReference type="InterPro" id="IPR029068">
    <property type="entry name" value="Glyas_Bleomycin-R_OHBP_Dase"/>
</dbReference>
<dbReference type="Gene3D" id="3.10.180.10">
    <property type="entry name" value="2,3-Dihydroxybiphenyl 1,2-Dioxygenase, domain 1"/>
    <property type="match status" value="1"/>
</dbReference>
<dbReference type="SUPFAM" id="SSF54593">
    <property type="entry name" value="Glyoxalase/Bleomycin resistance protein/Dihydroxybiphenyl dioxygenase"/>
    <property type="match status" value="1"/>
</dbReference>
<proteinExistence type="predicted"/>
<protein>
    <submittedName>
        <fullName evidence="1">VOC family protein</fullName>
    </submittedName>
</protein>
<dbReference type="AlphaFoldDB" id="A0AB39BWP7"/>
<gene>
    <name evidence="1" type="ORF">AB3N04_05190</name>
</gene>
<name>A0AB39BWP7_9BACI</name>
<dbReference type="CDD" id="cd06587">
    <property type="entry name" value="VOC"/>
    <property type="match status" value="1"/>
</dbReference>
<organism evidence="1">
    <name type="scientific">Alkalihalophilus sp. As8PL</name>
    <dbReference type="NCBI Taxonomy" id="3237103"/>
    <lineage>
        <taxon>Bacteria</taxon>
        <taxon>Bacillati</taxon>
        <taxon>Bacillota</taxon>
        <taxon>Bacilli</taxon>
        <taxon>Bacillales</taxon>
        <taxon>Bacillaceae</taxon>
        <taxon>Alkalihalophilus</taxon>
    </lineage>
</organism>
<dbReference type="EMBL" id="CP162551">
    <property type="protein sequence ID" value="XDI37716.1"/>
    <property type="molecule type" value="Genomic_DNA"/>
</dbReference>
<sequence length="129" mass="15301">MIFEMTNQFRVKNINEGQIWYEILLNKKPDFIPHQGFAEWEILPGCWLQLAEGMTNEGNGPLRLGVTDIEAERDRIRKRLNIDHFEIHSRPEVPVKWATFADPWGNRLGFFEYRKKEEEQARMKTILGI</sequence>
<reference evidence="1" key="1">
    <citation type="submission" date="2024-07" db="EMBL/GenBank/DDBJ databases">
        <title>Identification and characteristics of an arsenic-resistant bacterial isolate, which belongs to a novel species.</title>
        <authorList>
            <person name="Juszczyk A."/>
            <person name="Kowalczyk A."/>
            <person name="Was K."/>
            <person name="Kosowicz W."/>
            <person name="Budzyn A."/>
            <person name="Latowski D."/>
        </authorList>
    </citation>
    <scope>NUCLEOTIDE SEQUENCE</scope>
    <source>
        <strain evidence="1">As8PL</strain>
    </source>
</reference>
<evidence type="ECO:0000313" key="1">
    <source>
        <dbReference type="EMBL" id="XDI37716.1"/>
    </source>
</evidence>